<evidence type="ECO:0000313" key="9">
    <source>
        <dbReference type="EMBL" id="KJC64371.1"/>
    </source>
</evidence>
<sequence>MSAAPYRFSLEDADDRILAGRAADGDTRAFEVLARRYGPLLRAYARRILGSNNEVDDVVQETLITAWRDLPSLNDGSVVKSWLMRIASHKSIDRIRARKNHVDVDDVDAAQPDRLSPHAVSEATSLHEAVSQALATLPLDQQRCWVLREVGEHSYDEIAEQMGIPASTVRGLLSRARRNLMTEMEAWR</sequence>
<evidence type="ECO:0000256" key="4">
    <source>
        <dbReference type="ARBA" id="ARBA00023125"/>
    </source>
</evidence>
<evidence type="ECO:0000313" key="12">
    <source>
        <dbReference type="Proteomes" id="UP000189735"/>
    </source>
</evidence>
<dbReference type="EMBL" id="FUYG01000012">
    <property type="protein sequence ID" value="SKB02469.1"/>
    <property type="molecule type" value="Genomic_DNA"/>
</dbReference>
<reference evidence="12" key="4">
    <citation type="submission" date="2017-02" db="EMBL/GenBank/DDBJ databases">
        <authorList>
            <person name="Varghese N."/>
            <person name="Submissions S."/>
        </authorList>
    </citation>
    <scope>NUCLEOTIDE SEQUENCE [LARGE SCALE GENOMIC DNA]</scope>
    <source>
        <strain evidence="12">VKM Ac-2052</strain>
    </source>
</reference>
<dbReference type="Pfam" id="PF04542">
    <property type="entry name" value="Sigma70_r2"/>
    <property type="match status" value="1"/>
</dbReference>
<evidence type="ECO:0000259" key="8">
    <source>
        <dbReference type="Pfam" id="PF08281"/>
    </source>
</evidence>
<keyword evidence="2 6" id="KW-0805">Transcription regulation</keyword>
<dbReference type="InterPro" id="IPR013325">
    <property type="entry name" value="RNA_pol_sigma_r2"/>
</dbReference>
<dbReference type="InterPro" id="IPR036388">
    <property type="entry name" value="WH-like_DNA-bd_sf"/>
</dbReference>
<dbReference type="GO" id="GO:0016987">
    <property type="term" value="F:sigma factor activity"/>
    <property type="evidence" value="ECO:0007669"/>
    <property type="project" value="UniProtKB-KW"/>
</dbReference>
<dbReference type="PANTHER" id="PTHR43133:SF8">
    <property type="entry name" value="RNA POLYMERASE SIGMA FACTOR HI_1459-RELATED"/>
    <property type="match status" value="1"/>
</dbReference>
<evidence type="ECO:0000256" key="1">
    <source>
        <dbReference type="ARBA" id="ARBA00010641"/>
    </source>
</evidence>
<dbReference type="InterPro" id="IPR013324">
    <property type="entry name" value="RNA_pol_sigma_r3/r4-like"/>
</dbReference>
<gene>
    <name evidence="10" type="ORF">SAMN06295879_3512</name>
    <name evidence="9" type="ORF">TZ00_07945</name>
</gene>
<keyword evidence="4 6" id="KW-0238">DNA-binding</keyword>
<comment type="similarity">
    <text evidence="1 6">Belongs to the sigma-70 factor family. ECF subfamily.</text>
</comment>
<keyword evidence="11" id="KW-1185">Reference proteome</keyword>
<dbReference type="InterPro" id="IPR039425">
    <property type="entry name" value="RNA_pol_sigma-70-like"/>
</dbReference>
<feature type="domain" description="RNA polymerase sigma factor 70 region 4 type 2" evidence="8">
    <location>
        <begin position="128"/>
        <end position="180"/>
    </location>
</feature>
<organism evidence="10 12">
    <name type="scientific">Agreia bicolorata</name>
    <dbReference type="NCBI Taxonomy" id="110935"/>
    <lineage>
        <taxon>Bacteria</taxon>
        <taxon>Bacillati</taxon>
        <taxon>Actinomycetota</taxon>
        <taxon>Actinomycetes</taxon>
        <taxon>Micrococcales</taxon>
        <taxon>Microbacteriaceae</taxon>
        <taxon>Agreia</taxon>
    </lineage>
</organism>
<reference evidence="9" key="2">
    <citation type="submission" date="2015-02" db="EMBL/GenBank/DDBJ databases">
        <authorList>
            <person name="Vasilyev I.Y."/>
            <person name="Siniagina M.N."/>
            <person name="Malanin S.Y."/>
            <person name="Boulygina E.A."/>
            <person name="Grygoryeva T.V."/>
            <person name="Yarullina D.R."/>
            <person name="Ilinskaya O.N."/>
        </authorList>
    </citation>
    <scope>NUCLEOTIDE SEQUENCE</scope>
    <source>
        <strain evidence="9">VKM Ac-1804</strain>
    </source>
</reference>
<evidence type="ECO:0000313" key="10">
    <source>
        <dbReference type="EMBL" id="SKB02469.1"/>
    </source>
</evidence>
<dbReference type="GO" id="GO:0003677">
    <property type="term" value="F:DNA binding"/>
    <property type="evidence" value="ECO:0007669"/>
    <property type="project" value="UniProtKB-KW"/>
</dbReference>
<evidence type="ECO:0000256" key="3">
    <source>
        <dbReference type="ARBA" id="ARBA00023082"/>
    </source>
</evidence>
<dbReference type="Pfam" id="PF08281">
    <property type="entry name" value="Sigma70_r4_2"/>
    <property type="match status" value="1"/>
</dbReference>
<protein>
    <recommendedName>
        <fullName evidence="6">RNA polymerase sigma factor</fullName>
    </recommendedName>
</protein>
<dbReference type="Gene3D" id="1.10.1740.10">
    <property type="match status" value="1"/>
</dbReference>
<dbReference type="InterPro" id="IPR007627">
    <property type="entry name" value="RNA_pol_sigma70_r2"/>
</dbReference>
<feature type="domain" description="RNA polymerase sigma-70 region 2" evidence="7">
    <location>
        <begin position="33"/>
        <end position="99"/>
    </location>
</feature>
<evidence type="ECO:0000259" key="7">
    <source>
        <dbReference type="Pfam" id="PF04542"/>
    </source>
</evidence>
<dbReference type="EMBL" id="JYFC01000003">
    <property type="protein sequence ID" value="KJC64371.1"/>
    <property type="molecule type" value="Genomic_DNA"/>
</dbReference>
<dbReference type="InterPro" id="IPR013249">
    <property type="entry name" value="RNA_pol_sigma70_r4_t2"/>
</dbReference>
<keyword evidence="3 6" id="KW-0731">Sigma factor</keyword>
<dbReference type="SUPFAM" id="SSF88659">
    <property type="entry name" value="Sigma3 and sigma4 domains of RNA polymerase sigma factors"/>
    <property type="match status" value="1"/>
</dbReference>
<dbReference type="PROSITE" id="PS01063">
    <property type="entry name" value="SIGMA70_ECF"/>
    <property type="match status" value="1"/>
</dbReference>
<dbReference type="InterPro" id="IPR000838">
    <property type="entry name" value="RNA_pol_sigma70_ECF_CS"/>
</dbReference>
<dbReference type="AlphaFoldDB" id="A0A1T4YKZ7"/>
<accession>A0A1T4YKZ7</accession>
<dbReference type="NCBIfam" id="TIGR02937">
    <property type="entry name" value="sigma70-ECF"/>
    <property type="match status" value="1"/>
</dbReference>
<dbReference type="InterPro" id="IPR014284">
    <property type="entry name" value="RNA_pol_sigma-70_dom"/>
</dbReference>
<proteinExistence type="inferred from homology"/>
<evidence type="ECO:0000313" key="11">
    <source>
        <dbReference type="Proteomes" id="UP000032503"/>
    </source>
</evidence>
<dbReference type="SUPFAM" id="SSF88946">
    <property type="entry name" value="Sigma2 domain of RNA polymerase sigma factors"/>
    <property type="match status" value="1"/>
</dbReference>
<dbReference type="Proteomes" id="UP000189735">
    <property type="component" value="Unassembled WGS sequence"/>
</dbReference>
<evidence type="ECO:0000256" key="2">
    <source>
        <dbReference type="ARBA" id="ARBA00023015"/>
    </source>
</evidence>
<evidence type="ECO:0000256" key="5">
    <source>
        <dbReference type="ARBA" id="ARBA00023163"/>
    </source>
</evidence>
<dbReference type="RefSeq" id="WP_044440708.1">
    <property type="nucleotide sequence ID" value="NZ_FUYG01000012.1"/>
</dbReference>
<dbReference type="CDD" id="cd06171">
    <property type="entry name" value="Sigma70_r4"/>
    <property type="match status" value="1"/>
</dbReference>
<keyword evidence="5 6" id="KW-0804">Transcription</keyword>
<dbReference type="Gene3D" id="1.10.10.10">
    <property type="entry name" value="Winged helix-like DNA-binding domain superfamily/Winged helix DNA-binding domain"/>
    <property type="match status" value="1"/>
</dbReference>
<reference evidence="9 11" key="1">
    <citation type="journal article" date="2001" name="Int. J. Syst. Evol. Microbiol.">
        <title>Agreia bicolorata gen. nov., sp. nov., to accommodate actinobacteria isolated from narrow reed grass infected by the nematode Heteroanguina graminophila.</title>
        <authorList>
            <person name="Evtushenko L.I."/>
            <person name="Dorofeeva L.V."/>
            <person name="Dobrovolskaya T.G."/>
            <person name="Streshinskaya G.M."/>
            <person name="Subbotin S.A."/>
            <person name="Tiedje J.M."/>
        </authorList>
    </citation>
    <scope>NUCLEOTIDE SEQUENCE [LARGE SCALE GENOMIC DNA]</scope>
    <source>
        <strain evidence="9 11">VKM Ac-1804</strain>
    </source>
</reference>
<name>A0A1T4YKZ7_9MICO</name>
<dbReference type="PANTHER" id="PTHR43133">
    <property type="entry name" value="RNA POLYMERASE ECF-TYPE SIGMA FACTO"/>
    <property type="match status" value="1"/>
</dbReference>
<evidence type="ECO:0000256" key="6">
    <source>
        <dbReference type="RuleBase" id="RU000716"/>
    </source>
</evidence>
<dbReference type="Proteomes" id="UP000032503">
    <property type="component" value="Unassembled WGS sequence"/>
</dbReference>
<dbReference type="GO" id="GO:0006950">
    <property type="term" value="P:response to stress"/>
    <property type="evidence" value="ECO:0007669"/>
    <property type="project" value="UniProtKB-ARBA"/>
</dbReference>
<dbReference type="GO" id="GO:0006352">
    <property type="term" value="P:DNA-templated transcription initiation"/>
    <property type="evidence" value="ECO:0007669"/>
    <property type="project" value="InterPro"/>
</dbReference>
<reference evidence="10" key="3">
    <citation type="submission" date="2017-02" db="EMBL/GenBank/DDBJ databases">
        <authorList>
            <person name="Peterson S.W."/>
        </authorList>
    </citation>
    <scope>NUCLEOTIDE SEQUENCE [LARGE SCALE GENOMIC DNA]</scope>
    <source>
        <strain evidence="10">VKM Ac-2052</strain>
    </source>
</reference>